<organism evidence="1 2">
    <name type="scientific">Candidatus Jacksonbacteria bacterium RIFCSPLOWO2_02_FULL_44_20</name>
    <dbReference type="NCBI Taxonomy" id="1798460"/>
    <lineage>
        <taxon>Bacteria</taxon>
        <taxon>Candidatus Jacksoniibacteriota</taxon>
    </lineage>
</organism>
<proteinExistence type="predicted"/>
<gene>
    <name evidence="1" type="ORF">A3H61_02310</name>
</gene>
<name>A0A1G2AAQ6_9BACT</name>
<reference evidence="1 2" key="1">
    <citation type="journal article" date="2016" name="Nat. Commun.">
        <title>Thousands of microbial genomes shed light on interconnected biogeochemical processes in an aquifer system.</title>
        <authorList>
            <person name="Anantharaman K."/>
            <person name="Brown C.T."/>
            <person name="Hug L.A."/>
            <person name="Sharon I."/>
            <person name="Castelle C.J."/>
            <person name="Probst A.J."/>
            <person name="Thomas B.C."/>
            <person name="Singh A."/>
            <person name="Wilkins M.J."/>
            <person name="Karaoz U."/>
            <person name="Brodie E.L."/>
            <person name="Williams K.H."/>
            <person name="Hubbard S.S."/>
            <person name="Banfield J.F."/>
        </authorList>
    </citation>
    <scope>NUCLEOTIDE SEQUENCE [LARGE SCALE GENOMIC DNA]</scope>
</reference>
<accession>A0A1G2AAQ6</accession>
<sequence>MATISIPLTTRLEKSVDNLVKNGFGTNKVSVIHKAIVRFVEDEAVIAVLAAEQEASEGKAVKGDLKTLLVYDQ</sequence>
<dbReference type="EMBL" id="MHJU01000005">
    <property type="protein sequence ID" value="OGY73988.1"/>
    <property type="molecule type" value="Genomic_DNA"/>
</dbReference>
<evidence type="ECO:0000313" key="1">
    <source>
        <dbReference type="EMBL" id="OGY73988.1"/>
    </source>
</evidence>
<comment type="caution">
    <text evidence="1">The sequence shown here is derived from an EMBL/GenBank/DDBJ whole genome shotgun (WGS) entry which is preliminary data.</text>
</comment>
<evidence type="ECO:0000313" key="2">
    <source>
        <dbReference type="Proteomes" id="UP000178315"/>
    </source>
</evidence>
<dbReference type="AlphaFoldDB" id="A0A1G2AAQ6"/>
<protein>
    <recommendedName>
        <fullName evidence="3">Ribbon-helix-helix protein CopG domain-containing protein</fullName>
    </recommendedName>
</protein>
<dbReference type="Proteomes" id="UP000178315">
    <property type="component" value="Unassembled WGS sequence"/>
</dbReference>
<evidence type="ECO:0008006" key="3">
    <source>
        <dbReference type="Google" id="ProtNLM"/>
    </source>
</evidence>